<reference evidence="1" key="1">
    <citation type="journal article" date="2020" name="Nat. Commun.">
        <title>Large-scale genome sequencing of mycorrhizal fungi provides insights into the early evolution of symbiotic traits.</title>
        <authorList>
            <person name="Miyauchi S."/>
            <person name="Kiss E."/>
            <person name="Kuo A."/>
            <person name="Drula E."/>
            <person name="Kohler A."/>
            <person name="Sanchez-Garcia M."/>
            <person name="Morin E."/>
            <person name="Andreopoulos B."/>
            <person name="Barry K.W."/>
            <person name="Bonito G."/>
            <person name="Buee M."/>
            <person name="Carver A."/>
            <person name="Chen C."/>
            <person name="Cichocki N."/>
            <person name="Clum A."/>
            <person name="Culley D."/>
            <person name="Crous P.W."/>
            <person name="Fauchery L."/>
            <person name="Girlanda M."/>
            <person name="Hayes R.D."/>
            <person name="Keri Z."/>
            <person name="LaButti K."/>
            <person name="Lipzen A."/>
            <person name="Lombard V."/>
            <person name="Magnuson J."/>
            <person name="Maillard F."/>
            <person name="Murat C."/>
            <person name="Nolan M."/>
            <person name="Ohm R.A."/>
            <person name="Pangilinan J."/>
            <person name="Pereira M.F."/>
            <person name="Perotto S."/>
            <person name="Peter M."/>
            <person name="Pfister S."/>
            <person name="Riley R."/>
            <person name="Sitrit Y."/>
            <person name="Stielow J.B."/>
            <person name="Szollosi G."/>
            <person name="Zifcakova L."/>
            <person name="Stursova M."/>
            <person name="Spatafora J.W."/>
            <person name="Tedersoo L."/>
            <person name="Vaario L.M."/>
            <person name="Yamada A."/>
            <person name="Yan M."/>
            <person name="Wang P."/>
            <person name="Xu J."/>
            <person name="Bruns T."/>
            <person name="Baldrian P."/>
            <person name="Vilgalys R."/>
            <person name="Dunand C."/>
            <person name="Henrissat B."/>
            <person name="Grigoriev I.V."/>
            <person name="Hibbett D."/>
            <person name="Nagy L.G."/>
            <person name="Martin F.M."/>
        </authorList>
    </citation>
    <scope>NUCLEOTIDE SEQUENCE</scope>
    <source>
        <strain evidence="1">UH-Tt-Lm1</strain>
    </source>
</reference>
<dbReference type="AlphaFoldDB" id="A0A9P6H6E9"/>
<evidence type="ECO:0008006" key="3">
    <source>
        <dbReference type="Google" id="ProtNLM"/>
    </source>
</evidence>
<proteinExistence type="predicted"/>
<evidence type="ECO:0000313" key="2">
    <source>
        <dbReference type="Proteomes" id="UP000736335"/>
    </source>
</evidence>
<comment type="caution">
    <text evidence="1">The sequence shown here is derived from an EMBL/GenBank/DDBJ whole genome shotgun (WGS) entry which is preliminary data.</text>
</comment>
<dbReference type="OrthoDB" id="2994402at2759"/>
<organism evidence="1 2">
    <name type="scientific">Thelephora terrestris</name>
    <dbReference type="NCBI Taxonomy" id="56493"/>
    <lineage>
        <taxon>Eukaryota</taxon>
        <taxon>Fungi</taxon>
        <taxon>Dikarya</taxon>
        <taxon>Basidiomycota</taxon>
        <taxon>Agaricomycotina</taxon>
        <taxon>Agaricomycetes</taxon>
        <taxon>Thelephorales</taxon>
        <taxon>Thelephoraceae</taxon>
        <taxon>Thelephora</taxon>
    </lineage>
</organism>
<dbReference type="Proteomes" id="UP000736335">
    <property type="component" value="Unassembled WGS sequence"/>
</dbReference>
<reference evidence="1" key="2">
    <citation type="submission" date="2020-11" db="EMBL/GenBank/DDBJ databases">
        <authorList>
            <consortium name="DOE Joint Genome Institute"/>
            <person name="Kuo A."/>
            <person name="Miyauchi S."/>
            <person name="Kiss E."/>
            <person name="Drula E."/>
            <person name="Kohler A."/>
            <person name="Sanchez-Garcia M."/>
            <person name="Andreopoulos B."/>
            <person name="Barry K.W."/>
            <person name="Bonito G."/>
            <person name="Buee M."/>
            <person name="Carver A."/>
            <person name="Chen C."/>
            <person name="Cichocki N."/>
            <person name="Clum A."/>
            <person name="Culley D."/>
            <person name="Crous P.W."/>
            <person name="Fauchery L."/>
            <person name="Girlanda M."/>
            <person name="Hayes R."/>
            <person name="Keri Z."/>
            <person name="Labutti K."/>
            <person name="Lipzen A."/>
            <person name="Lombard V."/>
            <person name="Magnuson J."/>
            <person name="Maillard F."/>
            <person name="Morin E."/>
            <person name="Murat C."/>
            <person name="Nolan M."/>
            <person name="Ohm R."/>
            <person name="Pangilinan J."/>
            <person name="Pereira M."/>
            <person name="Perotto S."/>
            <person name="Peter M."/>
            <person name="Riley R."/>
            <person name="Sitrit Y."/>
            <person name="Stielow B."/>
            <person name="Szollosi G."/>
            <person name="Zifcakova L."/>
            <person name="Stursova M."/>
            <person name="Spatafora J.W."/>
            <person name="Tedersoo L."/>
            <person name="Vaario L.-M."/>
            <person name="Yamada A."/>
            <person name="Yan M."/>
            <person name="Wang P."/>
            <person name="Xu J."/>
            <person name="Bruns T."/>
            <person name="Baldrian P."/>
            <person name="Vilgalys R."/>
            <person name="Henrissat B."/>
            <person name="Grigoriev I.V."/>
            <person name="Hibbett D."/>
            <person name="Nagy L.G."/>
            <person name="Martin F.M."/>
        </authorList>
    </citation>
    <scope>NUCLEOTIDE SEQUENCE</scope>
    <source>
        <strain evidence="1">UH-Tt-Lm1</strain>
    </source>
</reference>
<sequence>MPRTIAQQVDQYLLSGVELDEDISGAPLGLEGEEAGAYYEMKKSIQFGGHTQGEKDKVNPRISCVLPTFGDASTRFLINEATTLEEVATATHKALHCTEVKRKPTLTWKLSTDKKKDPATILDTPEEWVTAMRRARETISRQRKPSEVEIIVGIAESEYLNSLKQRLKPQSQPGASKLKLKSKTKAAPLLLNLDAEDGEDEYLLLEVKEENPLTEREQLYHDLLIKQHSQCQRCGPDVPCKITNLGVHRRLTFQQLDVWALALAGNSTDVTINSPPDMSLFNEFRPHPSRLLSSSCQPSTTPVPMAQPEPSLDPAYTSLSIADFLHTIQQKDPRREVVKYASTFEEKGYLDLSEIFHMNEKMLEMSVSMPEGTARAVRKLSFDDLPILYIISKGSSIL</sequence>
<name>A0A9P6H6E9_9AGAM</name>
<protein>
    <recommendedName>
        <fullName evidence="3">SAM domain-containing protein</fullName>
    </recommendedName>
</protein>
<dbReference type="EMBL" id="WIUZ02000016">
    <property type="protein sequence ID" value="KAF9780467.1"/>
    <property type="molecule type" value="Genomic_DNA"/>
</dbReference>
<keyword evidence="2" id="KW-1185">Reference proteome</keyword>
<gene>
    <name evidence="1" type="ORF">BJ322DRAFT_1164209</name>
</gene>
<evidence type="ECO:0000313" key="1">
    <source>
        <dbReference type="EMBL" id="KAF9780467.1"/>
    </source>
</evidence>
<accession>A0A9P6H6E9</accession>